<proteinExistence type="predicted"/>
<dbReference type="PANTHER" id="PTHR46599">
    <property type="entry name" value="PIGGYBAC TRANSPOSABLE ELEMENT-DERIVED PROTEIN 4"/>
    <property type="match status" value="1"/>
</dbReference>
<feature type="region of interest" description="Disordered" evidence="1">
    <location>
        <begin position="1"/>
        <end position="30"/>
    </location>
</feature>
<dbReference type="PANTHER" id="PTHR46599:SF6">
    <property type="entry name" value="DUAL SPECIFICITY PHOSPHATASE 26"/>
    <property type="match status" value="1"/>
</dbReference>
<sequence>MSTRRRDRASENEQAHSDGERTSADLEADPLVPPGSGLLQLYFYGTVAAADSKEFTCKSGRVWTTSVPSATQTRSHNAVRQMSAVLRTTASGIQCPGDALKLLITFAMVNLIVQNTNKIENVRREWNEKHPDAMKSWKPTDEKEIYAFIGLLLISGVFKSSDESVSDLWSLNNGRPIFQTPSAFLTVDEQLVSTRARSSLRQSMPCKPGKYGIKILWCCDAETSYPLDGEICAGKQPGKTGRMNVANLVKRSVRPWCGKGRNIMMDNFFTSIPLAEDLLAEKTTIVGTLRRNKKEVPSEIIQAKS</sequence>
<evidence type="ECO:0000256" key="1">
    <source>
        <dbReference type="SAM" id="MobiDB-lite"/>
    </source>
</evidence>
<protein>
    <submittedName>
        <fullName evidence="3">PiggyBac transposable element-derived protein 4</fullName>
    </submittedName>
</protein>
<dbReference type="AlphaFoldDB" id="A0A0V1D8H8"/>
<feature type="compositionally biased region" description="Basic and acidic residues" evidence="1">
    <location>
        <begin position="8"/>
        <end position="24"/>
    </location>
</feature>
<organism evidence="3 4">
    <name type="scientific">Trichinella britovi</name>
    <name type="common">Parasitic roundworm</name>
    <dbReference type="NCBI Taxonomy" id="45882"/>
    <lineage>
        <taxon>Eukaryota</taxon>
        <taxon>Metazoa</taxon>
        <taxon>Ecdysozoa</taxon>
        <taxon>Nematoda</taxon>
        <taxon>Enoplea</taxon>
        <taxon>Dorylaimia</taxon>
        <taxon>Trichinellida</taxon>
        <taxon>Trichinellidae</taxon>
        <taxon>Trichinella</taxon>
    </lineage>
</organism>
<dbReference type="OMA" id="EICAGKQ"/>
<feature type="domain" description="PiggyBac transposable element-derived protein" evidence="2">
    <location>
        <begin position="96"/>
        <end position="174"/>
    </location>
</feature>
<dbReference type="STRING" id="45882.A0A0V1D8H8"/>
<feature type="domain" description="PiggyBac transposable element-derived protein" evidence="2">
    <location>
        <begin position="179"/>
        <end position="302"/>
    </location>
</feature>
<name>A0A0V1D8H8_TRIBR</name>
<accession>A0A0V1D8H8</accession>
<dbReference type="Pfam" id="PF13843">
    <property type="entry name" value="DDE_Tnp_1_7"/>
    <property type="match status" value="2"/>
</dbReference>
<reference evidence="3 4" key="1">
    <citation type="submission" date="2015-01" db="EMBL/GenBank/DDBJ databases">
        <title>Evolution of Trichinella species and genotypes.</title>
        <authorList>
            <person name="Korhonen P.K."/>
            <person name="Edoardo P."/>
            <person name="Giuseppe L.R."/>
            <person name="Gasser R.B."/>
        </authorList>
    </citation>
    <scope>NUCLEOTIDE SEQUENCE [LARGE SCALE GENOMIC DNA]</scope>
    <source>
        <strain evidence="3">ISS120</strain>
    </source>
</reference>
<dbReference type="EMBL" id="JYDI01000026">
    <property type="protein sequence ID" value="KRY57856.1"/>
    <property type="molecule type" value="Genomic_DNA"/>
</dbReference>
<evidence type="ECO:0000259" key="2">
    <source>
        <dbReference type="Pfam" id="PF13843"/>
    </source>
</evidence>
<comment type="caution">
    <text evidence="3">The sequence shown here is derived from an EMBL/GenBank/DDBJ whole genome shotgun (WGS) entry which is preliminary data.</text>
</comment>
<dbReference type="Proteomes" id="UP000054653">
    <property type="component" value="Unassembled WGS sequence"/>
</dbReference>
<dbReference type="InterPro" id="IPR029526">
    <property type="entry name" value="PGBD"/>
</dbReference>
<gene>
    <name evidence="3" type="primary">PGBD4</name>
    <name evidence="3" type="ORF">T03_16220</name>
</gene>
<evidence type="ECO:0000313" key="3">
    <source>
        <dbReference type="EMBL" id="KRY57856.1"/>
    </source>
</evidence>
<keyword evidence="4" id="KW-1185">Reference proteome</keyword>
<evidence type="ECO:0000313" key="4">
    <source>
        <dbReference type="Proteomes" id="UP000054653"/>
    </source>
</evidence>